<protein>
    <recommendedName>
        <fullName evidence="4">Doubled CXXCH motif domain-containing protein</fullName>
    </recommendedName>
</protein>
<reference evidence="2" key="2">
    <citation type="journal article" date="2021" name="Microbiome">
        <title>Successional dynamics and alternative stable states in a saline activated sludge microbial community over 9 years.</title>
        <authorList>
            <person name="Wang Y."/>
            <person name="Ye J."/>
            <person name="Ju F."/>
            <person name="Liu L."/>
            <person name="Boyd J.A."/>
            <person name="Deng Y."/>
            <person name="Parks D.H."/>
            <person name="Jiang X."/>
            <person name="Yin X."/>
            <person name="Woodcroft B.J."/>
            <person name="Tyson G.W."/>
            <person name="Hugenholtz P."/>
            <person name="Polz M.F."/>
            <person name="Zhang T."/>
        </authorList>
    </citation>
    <scope>NUCLEOTIDE SEQUENCE</scope>
    <source>
        <strain evidence="2">HKST-UBA01</strain>
    </source>
</reference>
<reference evidence="2" key="1">
    <citation type="submission" date="2020-04" db="EMBL/GenBank/DDBJ databases">
        <authorList>
            <person name="Zhang T."/>
        </authorList>
    </citation>
    <scope>NUCLEOTIDE SEQUENCE</scope>
    <source>
        <strain evidence="2">HKST-UBA01</strain>
    </source>
</reference>
<dbReference type="InterPro" id="IPR036280">
    <property type="entry name" value="Multihaem_cyt_sf"/>
</dbReference>
<keyword evidence="1" id="KW-0732">Signal</keyword>
<organism evidence="2 3">
    <name type="scientific">Eiseniibacteriota bacterium</name>
    <dbReference type="NCBI Taxonomy" id="2212470"/>
    <lineage>
        <taxon>Bacteria</taxon>
        <taxon>Candidatus Eiseniibacteriota</taxon>
    </lineage>
</organism>
<evidence type="ECO:0008006" key="4">
    <source>
        <dbReference type="Google" id="ProtNLM"/>
    </source>
</evidence>
<feature type="chain" id="PRO_5037522617" description="Doubled CXXCH motif domain-containing protein" evidence="1">
    <location>
        <begin position="22"/>
        <end position="353"/>
    </location>
</feature>
<evidence type="ECO:0000313" key="3">
    <source>
        <dbReference type="Proteomes" id="UP000697710"/>
    </source>
</evidence>
<proteinExistence type="predicted"/>
<gene>
    <name evidence="2" type="ORF">KC729_08610</name>
</gene>
<dbReference type="Gene3D" id="1.10.1130.10">
    <property type="entry name" value="Flavocytochrome C3, Chain A"/>
    <property type="match status" value="1"/>
</dbReference>
<comment type="caution">
    <text evidence="2">The sequence shown here is derived from an EMBL/GenBank/DDBJ whole genome shotgun (WGS) entry which is preliminary data.</text>
</comment>
<name>A0A956M002_UNCEI</name>
<accession>A0A956M002</accession>
<dbReference type="CDD" id="cd21555">
    <property type="entry name" value="OmcS-like"/>
    <property type="match status" value="1"/>
</dbReference>
<evidence type="ECO:0000256" key="1">
    <source>
        <dbReference type="SAM" id="SignalP"/>
    </source>
</evidence>
<evidence type="ECO:0000313" key="2">
    <source>
        <dbReference type="EMBL" id="MCA9727732.1"/>
    </source>
</evidence>
<sequence length="353" mass="36541">MSKLIVLAVGLLVVAAAPVRAFHDEGVAHCNGCHTMHNSEDGQLVDPDAPHGNPWLLVDETPSDVCLGCHATRSGAVFSVDPLNPATERGAGNFIFLTDDNLNDGHSGASNPISGDAAGHNLNAPGHGLAADGTLNNAPGGTFPASVLGCTSCHDPHGTQDFRLLYGAGRTVQDFYTFTNAAPTAVGIGLSGAGESNSNHTAYQGGMSAWCGNCHGNFHNNNTDLVHPSGQALGGTISQIYDLYNGTSDISGGAHATAYLASVPFEDAGNATNSTVGPTGTSQVSCISCHRAHATSAPNAGRWDFNVTGLAEDGHESGSYTIPNPYDEFQRSLCNKCHKKDEFDALIDFTPVP</sequence>
<dbReference type="EMBL" id="JAGQHR010000224">
    <property type="protein sequence ID" value="MCA9727732.1"/>
    <property type="molecule type" value="Genomic_DNA"/>
</dbReference>
<feature type="signal peptide" evidence="1">
    <location>
        <begin position="1"/>
        <end position="21"/>
    </location>
</feature>
<dbReference type="Proteomes" id="UP000697710">
    <property type="component" value="Unassembled WGS sequence"/>
</dbReference>
<dbReference type="SUPFAM" id="SSF48695">
    <property type="entry name" value="Multiheme cytochromes"/>
    <property type="match status" value="1"/>
</dbReference>
<dbReference type="AlphaFoldDB" id="A0A956M002"/>